<evidence type="ECO:0000256" key="1">
    <source>
        <dbReference type="ARBA" id="ARBA00006484"/>
    </source>
</evidence>
<dbReference type="InterPro" id="IPR050259">
    <property type="entry name" value="SDR"/>
</dbReference>
<evidence type="ECO:0000259" key="3">
    <source>
        <dbReference type="SMART" id="SM00822"/>
    </source>
</evidence>
<organism evidence="4 5">
    <name type="scientific">Nonomuraea solani</name>
    <dbReference type="NCBI Taxonomy" id="1144553"/>
    <lineage>
        <taxon>Bacteria</taxon>
        <taxon>Bacillati</taxon>
        <taxon>Actinomycetota</taxon>
        <taxon>Actinomycetes</taxon>
        <taxon>Streptosporangiales</taxon>
        <taxon>Streptosporangiaceae</taxon>
        <taxon>Nonomuraea</taxon>
    </lineage>
</organism>
<dbReference type="OrthoDB" id="9804774at2"/>
<dbReference type="FunFam" id="3.40.50.720:FF:000173">
    <property type="entry name" value="3-oxoacyl-[acyl-carrier protein] reductase"/>
    <property type="match status" value="1"/>
</dbReference>
<dbReference type="Pfam" id="PF13561">
    <property type="entry name" value="adh_short_C2"/>
    <property type="match status" value="1"/>
</dbReference>
<dbReference type="PANTHER" id="PTHR42879:SF2">
    <property type="entry name" value="3-OXOACYL-[ACYL-CARRIER-PROTEIN] REDUCTASE FABG"/>
    <property type="match status" value="1"/>
</dbReference>
<sequence length="245" mass="25832">MTERPRALVTGFSRGIGRAIALRLAQDGYDIAGCSRHAGDEAEHSRAAIGRHGATCHAAACDVSDLTAVEEFVREAEDAIGPITHVVNNAGILRDHPIVLMSQDDWREVIDADLTGVWNMCRAMALRFVKRRAGVIVNISSAVGVLGGEGQCNYSAAKAGVIGLSLSLAKELGPRGIRVNAVAPGLVETTMISDMPGKARDRVLERTSLRRIGTPDDIAGAVAFLLSDDAAYVTGHVLRVDGGLA</sequence>
<reference evidence="4 5" key="1">
    <citation type="submission" date="2016-10" db="EMBL/GenBank/DDBJ databases">
        <authorList>
            <person name="de Groot N.N."/>
        </authorList>
    </citation>
    <scope>NUCLEOTIDE SEQUENCE [LARGE SCALE GENOMIC DNA]</scope>
    <source>
        <strain evidence="4 5">CGMCC 4.7037</strain>
    </source>
</reference>
<dbReference type="InterPro" id="IPR002347">
    <property type="entry name" value="SDR_fam"/>
</dbReference>
<dbReference type="Proteomes" id="UP000236732">
    <property type="component" value="Unassembled WGS sequence"/>
</dbReference>
<dbReference type="PROSITE" id="PS00061">
    <property type="entry name" value="ADH_SHORT"/>
    <property type="match status" value="1"/>
</dbReference>
<proteinExistence type="inferred from homology"/>
<dbReference type="InterPro" id="IPR057326">
    <property type="entry name" value="KR_dom"/>
</dbReference>
<dbReference type="SMART" id="SM00822">
    <property type="entry name" value="PKS_KR"/>
    <property type="match status" value="1"/>
</dbReference>
<accession>A0A1H5Y7H8</accession>
<dbReference type="Gene3D" id="3.40.50.720">
    <property type="entry name" value="NAD(P)-binding Rossmann-like Domain"/>
    <property type="match status" value="1"/>
</dbReference>
<comment type="similarity">
    <text evidence="1">Belongs to the short-chain dehydrogenases/reductases (SDR) family.</text>
</comment>
<feature type="domain" description="Ketoreductase" evidence="3">
    <location>
        <begin position="5"/>
        <end position="185"/>
    </location>
</feature>
<name>A0A1H5Y7H8_9ACTN</name>
<dbReference type="GO" id="GO:0016491">
    <property type="term" value="F:oxidoreductase activity"/>
    <property type="evidence" value="ECO:0007669"/>
    <property type="project" value="UniProtKB-KW"/>
</dbReference>
<keyword evidence="5" id="KW-1185">Reference proteome</keyword>
<dbReference type="PANTHER" id="PTHR42879">
    <property type="entry name" value="3-OXOACYL-(ACYL-CARRIER-PROTEIN) REDUCTASE"/>
    <property type="match status" value="1"/>
</dbReference>
<keyword evidence="2" id="KW-0560">Oxidoreductase</keyword>
<dbReference type="AlphaFoldDB" id="A0A1H5Y7H8"/>
<dbReference type="GO" id="GO:0032787">
    <property type="term" value="P:monocarboxylic acid metabolic process"/>
    <property type="evidence" value="ECO:0007669"/>
    <property type="project" value="UniProtKB-ARBA"/>
</dbReference>
<dbReference type="SUPFAM" id="SSF51735">
    <property type="entry name" value="NAD(P)-binding Rossmann-fold domains"/>
    <property type="match status" value="1"/>
</dbReference>
<dbReference type="EMBL" id="FNVT01000002">
    <property type="protein sequence ID" value="SEG19762.1"/>
    <property type="molecule type" value="Genomic_DNA"/>
</dbReference>
<dbReference type="InterPro" id="IPR020904">
    <property type="entry name" value="Sc_DH/Rdtase_CS"/>
</dbReference>
<evidence type="ECO:0000256" key="2">
    <source>
        <dbReference type="ARBA" id="ARBA00023002"/>
    </source>
</evidence>
<evidence type="ECO:0000313" key="5">
    <source>
        <dbReference type="Proteomes" id="UP000236732"/>
    </source>
</evidence>
<dbReference type="PRINTS" id="PR00080">
    <property type="entry name" value="SDRFAMILY"/>
</dbReference>
<protein>
    <submittedName>
        <fullName evidence="4">3-oxoacyl-[acyl-carrier protein] reductase</fullName>
    </submittedName>
</protein>
<dbReference type="PRINTS" id="PR00081">
    <property type="entry name" value="GDHRDH"/>
</dbReference>
<evidence type="ECO:0000313" key="4">
    <source>
        <dbReference type="EMBL" id="SEG19762.1"/>
    </source>
</evidence>
<dbReference type="InterPro" id="IPR036291">
    <property type="entry name" value="NAD(P)-bd_dom_sf"/>
</dbReference>
<gene>
    <name evidence="4" type="ORF">SAMN05444920_102163</name>
</gene>
<dbReference type="NCBIfam" id="NF009466">
    <property type="entry name" value="PRK12826.1-2"/>
    <property type="match status" value="1"/>
</dbReference>